<dbReference type="EMBL" id="LAZR01041044">
    <property type="protein sequence ID" value="KKL12985.1"/>
    <property type="molecule type" value="Genomic_DNA"/>
</dbReference>
<protein>
    <submittedName>
        <fullName evidence="1">Uncharacterized protein</fullName>
    </submittedName>
</protein>
<feature type="non-terminal residue" evidence="1">
    <location>
        <position position="488"/>
    </location>
</feature>
<dbReference type="InterPro" id="IPR042302">
    <property type="entry name" value="E1_FCCH_sf"/>
</dbReference>
<proteinExistence type="predicted"/>
<dbReference type="AlphaFoldDB" id="A0A0F9AU67"/>
<organism evidence="1">
    <name type="scientific">marine sediment metagenome</name>
    <dbReference type="NCBI Taxonomy" id="412755"/>
    <lineage>
        <taxon>unclassified sequences</taxon>
        <taxon>metagenomes</taxon>
        <taxon>ecological metagenomes</taxon>
    </lineage>
</organism>
<reference evidence="1" key="1">
    <citation type="journal article" date="2015" name="Nature">
        <title>Complex archaea that bridge the gap between prokaryotes and eukaryotes.</title>
        <authorList>
            <person name="Spang A."/>
            <person name="Saw J.H."/>
            <person name="Jorgensen S.L."/>
            <person name="Zaremba-Niedzwiedzka K."/>
            <person name="Martijn J."/>
            <person name="Lind A.E."/>
            <person name="van Eijk R."/>
            <person name="Schleper C."/>
            <person name="Guy L."/>
            <person name="Ettema T.J."/>
        </authorList>
    </citation>
    <scope>NUCLEOTIDE SEQUENCE</scope>
</reference>
<accession>A0A0F9AU67</accession>
<dbReference type="SUPFAM" id="SSF75011">
    <property type="entry name" value="3-carboxy-cis,cis-mucoante lactonizing enzyme"/>
    <property type="match status" value="1"/>
</dbReference>
<evidence type="ECO:0000313" key="1">
    <source>
        <dbReference type="EMBL" id="KKL12985.1"/>
    </source>
</evidence>
<dbReference type="Gene3D" id="2.40.30.180">
    <property type="entry name" value="Ubiquitin-activating enzyme E1, FCCH domain"/>
    <property type="match status" value="1"/>
</dbReference>
<gene>
    <name evidence="1" type="ORF">LCGC14_2530290</name>
</gene>
<comment type="caution">
    <text evidence="1">The sequence shown here is derived from an EMBL/GenBank/DDBJ whole genome shotgun (WGS) entry which is preliminary data.</text>
</comment>
<name>A0A0F9AU67_9ZZZZ</name>
<sequence length="488" mass="52683">MGRLVGGNTVRFIELMHTRKFADVRDTFFVDAGAKFDSPVVITNITTADPAVLTAASHGFSDGDQVEIVDIEWVKDVDSFGNETNPDKFNNNLFTLANTSANTFELLKRSWGSGVGVDYDLSTFLPGTSFNLVNDVSGDPRTVEFSTDGLKMFILDDGADTLILEFDLSQPYDIATAVNNGVSFDYSALTTVARGMAFSGDDGTTIFLAGYDNDIAVIYELTLSSDFDLSTATDSGRSFDISGTVDEIFDIDADHNGTRLYVSARNRLVFDRVFQFSLTGSDISTLAEDKVLNTDNFTIHLRSAFVRKSGTQLFLLDDANGLADDDTSAFTFVHEFTLTTPYDIDTAVFQSVTTLNQATCSKSIFIEPDGGVYDIAFASYDNETATGISTTINGFGILGDGTKCYVATTKSGPDLVHQFDLSTAYDISTAVDSGFSIDVNANVDSPSDMVFRPDGTRFFLVDSSNDNIEQYSLSSAGNISSATADGVN</sequence>
<feature type="non-terminal residue" evidence="1">
    <location>
        <position position="1"/>
    </location>
</feature>